<keyword evidence="8" id="KW-1015">Disulfide bond</keyword>
<dbReference type="Gene3D" id="2.60.40.10">
    <property type="entry name" value="Immunoglobulins"/>
    <property type="match status" value="1"/>
</dbReference>
<evidence type="ECO:0000313" key="14">
    <source>
        <dbReference type="Proteomes" id="UP001652622"/>
    </source>
</evidence>
<dbReference type="PROSITE" id="PS00290">
    <property type="entry name" value="IG_MHC"/>
    <property type="match status" value="1"/>
</dbReference>
<dbReference type="Pfam" id="PF07654">
    <property type="entry name" value="C1-set"/>
    <property type="match status" value="1"/>
</dbReference>
<dbReference type="GO" id="GO:0002474">
    <property type="term" value="P:antigen processing and presentation of peptide antigen via MHC class I"/>
    <property type="evidence" value="ECO:0007669"/>
    <property type="project" value="UniProtKB-KW"/>
</dbReference>
<dbReference type="InterPro" id="IPR036179">
    <property type="entry name" value="Ig-like_dom_sf"/>
</dbReference>
<evidence type="ECO:0000256" key="9">
    <source>
        <dbReference type="ARBA" id="ARBA00023180"/>
    </source>
</evidence>
<comment type="similarity">
    <text evidence="10">Belongs to the MHC class I family.</text>
</comment>
<dbReference type="KEGG" id="pgut:117668281"/>
<evidence type="ECO:0000256" key="11">
    <source>
        <dbReference type="SAM" id="Phobius"/>
    </source>
</evidence>
<evidence type="ECO:0000256" key="2">
    <source>
        <dbReference type="ARBA" id="ARBA00022451"/>
    </source>
</evidence>
<dbReference type="GO" id="GO:0006955">
    <property type="term" value="P:immune response"/>
    <property type="evidence" value="ECO:0007669"/>
    <property type="project" value="TreeGrafter"/>
</dbReference>
<dbReference type="InterPro" id="IPR001039">
    <property type="entry name" value="MHC_I_a_a1/a2"/>
</dbReference>
<feature type="signal peptide" evidence="12">
    <location>
        <begin position="1"/>
        <end position="24"/>
    </location>
</feature>
<dbReference type="Gene3D" id="3.30.500.10">
    <property type="entry name" value="MHC class I-like antigen recognition-like"/>
    <property type="match status" value="1"/>
</dbReference>
<dbReference type="AlphaFoldDB" id="A0A6P9CFB2"/>
<evidence type="ECO:0000256" key="6">
    <source>
        <dbReference type="ARBA" id="ARBA00022989"/>
    </source>
</evidence>
<dbReference type="OMA" id="TFGNHIS"/>
<keyword evidence="5" id="KW-0391">Immunity</keyword>
<keyword evidence="6 11" id="KW-1133">Transmembrane helix</keyword>
<protein>
    <submittedName>
        <fullName evidence="15">H-2 class I histocompatibility antigen, Q9 alpha chain-like</fullName>
    </submittedName>
</protein>
<gene>
    <name evidence="15" type="primary">LOC117668281</name>
</gene>
<feature type="chain" id="PRO_5027714827" evidence="12">
    <location>
        <begin position="25"/>
        <end position="357"/>
    </location>
</feature>
<dbReference type="Proteomes" id="UP001652622">
    <property type="component" value="Unplaced"/>
</dbReference>
<organism evidence="14 15">
    <name type="scientific">Pantherophis guttatus</name>
    <name type="common">Corn snake</name>
    <name type="synonym">Elaphe guttata</name>
    <dbReference type="NCBI Taxonomy" id="94885"/>
    <lineage>
        <taxon>Eukaryota</taxon>
        <taxon>Metazoa</taxon>
        <taxon>Chordata</taxon>
        <taxon>Craniata</taxon>
        <taxon>Vertebrata</taxon>
        <taxon>Euteleostomi</taxon>
        <taxon>Lepidosauria</taxon>
        <taxon>Squamata</taxon>
        <taxon>Bifurcata</taxon>
        <taxon>Unidentata</taxon>
        <taxon>Episquamata</taxon>
        <taxon>Toxicofera</taxon>
        <taxon>Serpentes</taxon>
        <taxon>Colubroidea</taxon>
        <taxon>Colubridae</taxon>
        <taxon>Colubrinae</taxon>
        <taxon>Pantherophis</taxon>
    </lineage>
</organism>
<dbReference type="GO" id="GO:0009897">
    <property type="term" value="C:external side of plasma membrane"/>
    <property type="evidence" value="ECO:0007669"/>
    <property type="project" value="TreeGrafter"/>
</dbReference>
<evidence type="ECO:0000256" key="10">
    <source>
        <dbReference type="RuleBase" id="RU004439"/>
    </source>
</evidence>
<keyword evidence="3 11" id="KW-0812">Transmembrane</keyword>
<evidence type="ECO:0000259" key="13">
    <source>
        <dbReference type="PROSITE" id="PS50835"/>
    </source>
</evidence>
<evidence type="ECO:0000256" key="7">
    <source>
        <dbReference type="ARBA" id="ARBA00023136"/>
    </source>
</evidence>
<dbReference type="SUPFAM" id="SSF48726">
    <property type="entry name" value="Immunoglobulin"/>
    <property type="match status" value="1"/>
</dbReference>
<dbReference type="GO" id="GO:0042612">
    <property type="term" value="C:MHC class I protein complex"/>
    <property type="evidence" value="ECO:0007669"/>
    <property type="project" value="UniProtKB-KW"/>
</dbReference>
<dbReference type="InterPro" id="IPR011161">
    <property type="entry name" value="MHC_I-like_Ag-recog"/>
</dbReference>
<dbReference type="FunFam" id="2.60.40.10:FF:000204">
    <property type="entry name" value="Major histocompatibility complex, class I-related protein"/>
    <property type="match status" value="1"/>
</dbReference>
<evidence type="ECO:0000256" key="1">
    <source>
        <dbReference type="ARBA" id="ARBA00004479"/>
    </source>
</evidence>
<evidence type="ECO:0000256" key="3">
    <source>
        <dbReference type="ARBA" id="ARBA00022692"/>
    </source>
</evidence>
<reference evidence="15" key="1">
    <citation type="submission" date="2025-08" db="UniProtKB">
        <authorList>
            <consortium name="RefSeq"/>
        </authorList>
    </citation>
    <scope>IDENTIFICATION</scope>
    <source>
        <tissue evidence="15">Blood</tissue>
    </source>
</reference>
<dbReference type="PANTHER" id="PTHR16675:SF242">
    <property type="entry name" value="MAJOR HISTOCOMPATIBILITY COMPLEX CLASS I-RELATED GENE PROTEIN"/>
    <property type="match status" value="1"/>
</dbReference>
<accession>A0A6P9CFB2</accession>
<dbReference type="FunCoup" id="A0A6P9CFB2">
    <property type="interactions" value="166"/>
</dbReference>
<dbReference type="InterPro" id="IPR050208">
    <property type="entry name" value="MHC_class-I_related"/>
</dbReference>
<dbReference type="InParanoid" id="A0A6P9CFB2"/>
<name>A0A6P9CFB2_PANGU</name>
<comment type="subcellular location">
    <subcellularLocation>
        <location evidence="1">Membrane</location>
        <topology evidence="1">Single-pass type I membrane protein</topology>
    </subcellularLocation>
</comment>
<dbReference type="GeneID" id="117668281"/>
<dbReference type="RefSeq" id="XP_034277951.1">
    <property type="nucleotide sequence ID" value="XM_034422060.2"/>
</dbReference>
<dbReference type="GO" id="GO:0005615">
    <property type="term" value="C:extracellular space"/>
    <property type="evidence" value="ECO:0007669"/>
    <property type="project" value="TreeGrafter"/>
</dbReference>
<dbReference type="InterPro" id="IPR003006">
    <property type="entry name" value="Ig/MHC_CS"/>
</dbReference>
<keyword evidence="2" id="KW-0490">MHC I</keyword>
<dbReference type="PROSITE" id="PS50835">
    <property type="entry name" value="IG_LIKE"/>
    <property type="match status" value="1"/>
</dbReference>
<evidence type="ECO:0000256" key="5">
    <source>
        <dbReference type="ARBA" id="ARBA00022859"/>
    </source>
</evidence>
<keyword evidence="9" id="KW-0325">Glycoprotein</keyword>
<dbReference type="InterPro" id="IPR003597">
    <property type="entry name" value="Ig_C1-set"/>
</dbReference>
<keyword evidence="14" id="KW-1185">Reference proteome</keyword>
<dbReference type="SUPFAM" id="SSF54452">
    <property type="entry name" value="MHC antigen-recognition domain"/>
    <property type="match status" value="1"/>
</dbReference>
<dbReference type="SMART" id="SM00407">
    <property type="entry name" value="IGc1"/>
    <property type="match status" value="1"/>
</dbReference>
<keyword evidence="4 12" id="KW-0732">Signal</keyword>
<dbReference type="InterPro" id="IPR037055">
    <property type="entry name" value="MHC_I-like_Ag-recog_sf"/>
</dbReference>
<dbReference type="PRINTS" id="PR01638">
    <property type="entry name" value="MHCCLASSI"/>
</dbReference>
<dbReference type="InterPro" id="IPR013783">
    <property type="entry name" value="Ig-like_fold"/>
</dbReference>
<evidence type="ECO:0000256" key="8">
    <source>
        <dbReference type="ARBA" id="ARBA00023157"/>
    </source>
</evidence>
<keyword evidence="7 11" id="KW-0472">Membrane</keyword>
<feature type="transmembrane region" description="Helical" evidence="11">
    <location>
        <begin position="309"/>
        <end position="331"/>
    </location>
</feature>
<dbReference type="Gene3D" id="6.10.250.1670">
    <property type="match status" value="1"/>
</dbReference>
<dbReference type="Pfam" id="PF00129">
    <property type="entry name" value="MHC_I"/>
    <property type="match status" value="1"/>
</dbReference>
<evidence type="ECO:0000313" key="15">
    <source>
        <dbReference type="RefSeq" id="XP_034277951.1"/>
    </source>
</evidence>
<dbReference type="PANTHER" id="PTHR16675">
    <property type="entry name" value="MHC CLASS I-RELATED"/>
    <property type="match status" value="1"/>
</dbReference>
<dbReference type="InterPro" id="IPR007110">
    <property type="entry name" value="Ig-like_dom"/>
</dbReference>
<dbReference type="InterPro" id="IPR011162">
    <property type="entry name" value="MHC_I/II-like_Ag-recog"/>
</dbReference>
<feature type="domain" description="Ig-like" evidence="13">
    <location>
        <begin position="210"/>
        <end position="299"/>
    </location>
</feature>
<dbReference type="FunFam" id="3.30.500.10:FF:000001">
    <property type="entry name" value="H-2 class I histocompatibility antigen, alpha chain"/>
    <property type="match status" value="1"/>
</dbReference>
<evidence type="ECO:0000256" key="12">
    <source>
        <dbReference type="SAM" id="SignalP"/>
    </source>
</evidence>
<proteinExistence type="inferred from homology"/>
<evidence type="ECO:0000256" key="4">
    <source>
        <dbReference type="ARBA" id="ARBA00022729"/>
    </source>
</evidence>
<sequence>MALRSAPLWLLVLEVVALQHVCLGSSLHSLKHFITCTSEPSHGRPHYFVLGYVDDQVYVHYDSNSQRLQPRASWVEKIMKENLQLWDREAQNVRNYEALSRSKLEFLRTGYNQSKGFHTLQWMYGCELWGDGSKEGFLQYSYDGRTFITFDKETLTWVAHQPLAQIIKMKWDDSPGSNQEWKFYLEKDCIERLQKHLFYGKKMLLRTDSPVVTVSSKTETEDGMETHVCRIDGFYPKAIDASWTRDGKVWLQDTFHGTVVPNADGTYHYWLSIQIYSNDSDHYQCHVEHDSLQEPLDVALKAPKSNKGFIIGFIVAGFALACVIVGTLILFKKCRAKYQVSRRVPSTLEDRLTPSSL</sequence>